<dbReference type="InterPro" id="IPR052389">
    <property type="entry name" value="Sec_Metab_Biosynth-Assoc"/>
</dbReference>
<name>A0ABP1DFU0_9APHY</name>
<dbReference type="SUPFAM" id="SSF54637">
    <property type="entry name" value="Thioesterase/thiol ester dehydrase-isomerase"/>
    <property type="match status" value="1"/>
</dbReference>
<evidence type="ECO:0000259" key="1">
    <source>
        <dbReference type="Pfam" id="PF13622"/>
    </source>
</evidence>
<dbReference type="Pfam" id="PF13622">
    <property type="entry name" value="4HBT_3"/>
    <property type="match status" value="1"/>
</dbReference>
<dbReference type="Proteomes" id="UP001497453">
    <property type="component" value="Chromosome 4"/>
</dbReference>
<dbReference type="PANTHER" id="PTHR38110">
    <property type="entry name" value="CHROMOSOME 23, WHOLE GENOME SHOTGUN SEQUENCE"/>
    <property type="match status" value="1"/>
</dbReference>
<protein>
    <recommendedName>
        <fullName evidence="1">Acyl-CoA thioesterase-like N-terminal HotDog domain-containing protein</fullName>
    </recommendedName>
</protein>
<dbReference type="PANTHER" id="PTHR38110:SF1">
    <property type="entry name" value="THIOESTERASE DOMAIN-CONTAINING PROTEIN"/>
    <property type="match status" value="1"/>
</dbReference>
<dbReference type="EMBL" id="OZ037947">
    <property type="protein sequence ID" value="CAL1706695.1"/>
    <property type="molecule type" value="Genomic_DNA"/>
</dbReference>
<proteinExistence type="predicted"/>
<evidence type="ECO:0000313" key="2">
    <source>
        <dbReference type="EMBL" id="CAL1706695.1"/>
    </source>
</evidence>
<evidence type="ECO:0000313" key="3">
    <source>
        <dbReference type="Proteomes" id="UP001497453"/>
    </source>
</evidence>
<feature type="domain" description="Acyl-CoA thioesterase-like N-terminal HotDog" evidence="1">
    <location>
        <begin position="28"/>
        <end position="112"/>
    </location>
</feature>
<dbReference type="Gene3D" id="2.40.160.210">
    <property type="entry name" value="Acyl-CoA thioesterase, double hotdog domain"/>
    <property type="match status" value="1"/>
</dbReference>
<sequence>MAPLVQAIHLEFSHNLPGDIFVYKGNVDPDWTVGAVPNGGYVLSLILEAAVKHQSPKAHPDPIHVTAHFLRSAATSTFEVHIHILKAGRGFTNLTANLVQNGEVKVMTHMVFGVLASPSDPTTPTLTVEPPSPYARRIPLYTHPSKCSPDRPEWRFGYSKYIQTAHCPVHVKNAEIPREGMEWGLYLTLTDPSEQWTTSAIPFATDTFRALHQVVPSHKDVRRVRYDILIKLLYTSSSSFLTFVDTSWAPTMVMTIEFKFPIPKPSSPDHSPRTVAVYSSGRFINDPQARHDTYIEIWTAPSNIGEGSEQGDWREKQRCLAVSTQMALLVPMEVNKRRGEKAQAGSKL</sequence>
<keyword evidence="3" id="KW-1185">Reference proteome</keyword>
<gene>
    <name evidence="2" type="ORF">GFSPODELE1_LOCUS5999</name>
</gene>
<dbReference type="InterPro" id="IPR049449">
    <property type="entry name" value="TesB_ACOT8-like_N"/>
</dbReference>
<dbReference type="InterPro" id="IPR042171">
    <property type="entry name" value="Acyl-CoA_hotdog"/>
</dbReference>
<dbReference type="InterPro" id="IPR029069">
    <property type="entry name" value="HotDog_dom_sf"/>
</dbReference>
<reference evidence="3" key="1">
    <citation type="submission" date="2024-04" db="EMBL/GenBank/DDBJ databases">
        <authorList>
            <person name="Shaw F."/>
            <person name="Minotto A."/>
        </authorList>
    </citation>
    <scope>NUCLEOTIDE SEQUENCE [LARGE SCALE GENOMIC DNA]</scope>
</reference>
<organism evidence="2 3">
    <name type="scientific">Somion occarium</name>
    <dbReference type="NCBI Taxonomy" id="3059160"/>
    <lineage>
        <taxon>Eukaryota</taxon>
        <taxon>Fungi</taxon>
        <taxon>Dikarya</taxon>
        <taxon>Basidiomycota</taxon>
        <taxon>Agaricomycotina</taxon>
        <taxon>Agaricomycetes</taxon>
        <taxon>Polyporales</taxon>
        <taxon>Cerrenaceae</taxon>
        <taxon>Somion</taxon>
    </lineage>
</organism>
<accession>A0ABP1DFU0</accession>